<evidence type="ECO:0000256" key="1">
    <source>
        <dbReference type="ARBA" id="ARBA00004651"/>
    </source>
</evidence>
<keyword evidence="4" id="KW-1003">Cell membrane</keyword>
<dbReference type="GO" id="GO:0005886">
    <property type="term" value="C:plasma membrane"/>
    <property type="evidence" value="ECO:0007669"/>
    <property type="project" value="UniProtKB-SubCell"/>
</dbReference>
<dbReference type="Proteomes" id="UP000176317">
    <property type="component" value="Unassembled WGS sequence"/>
</dbReference>
<comment type="caution">
    <text evidence="9">The sequence shown here is derived from an EMBL/GenBank/DDBJ whole genome shotgun (WGS) entry which is preliminary data.</text>
</comment>
<protein>
    <recommendedName>
        <fullName evidence="11">AI-2E family transporter</fullName>
    </recommendedName>
</protein>
<feature type="transmembrane region" description="Helical" evidence="8">
    <location>
        <begin position="144"/>
        <end position="163"/>
    </location>
</feature>
<gene>
    <name evidence="9" type="ORF">A2164_01490</name>
</gene>
<evidence type="ECO:0000256" key="3">
    <source>
        <dbReference type="ARBA" id="ARBA00022448"/>
    </source>
</evidence>
<dbReference type="GO" id="GO:0055085">
    <property type="term" value="P:transmembrane transport"/>
    <property type="evidence" value="ECO:0007669"/>
    <property type="project" value="TreeGrafter"/>
</dbReference>
<feature type="transmembrane region" description="Helical" evidence="8">
    <location>
        <begin position="308"/>
        <end position="326"/>
    </location>
</feature>
<organism evidence="9 10">
    <name type="scientific">Candidatus Curtissbacteria bacterium RBG_13_35_7</name>
    <dbReference type="NCBI Taxonomy" id="1797705"/>
    <lineage>
        <taxon>Bacteria</taxon>
        <taxon>Candidatus Curtissiibacteriota</taxon>
    </lineage>
</organism>
<keyword evidence="3" id="KW-0813">Transport</keyword>
<dbReference type="EMBL" id="MFAT01000058">
    <property type="protein sequence ID" value="OGD85699.1"/>
    <property type="molecule type" value="Genomic_DNA"/>
</dbReference>
<dbReference type="Pfam" id="PF01594">
    <property type="entry name" value="AI-2E_transport"/>
    <property type="match status" value="1"/>
</dbReference>
<comment type="subcellular location">
    <subcellularLocation>
        <location evidence="1">Cell membrane</location>
        <topology evidence="1">Multi-pass membrane protein</topology>
    </subcellularLocation>
</comment>
<comment type="similarity">
    <text evidence="2">Belongs to the autoinducer-2 exporter (AI-2E) (TC 2.A.86) family.</text>
</comment>
<keyword evidence="5 8" id="KW-0812">Transmembrane</keyword>
<dbReference type="AlphaFoldDB" id="A0A1F5G1H6"/>
<evidence type="ECO:0000256" key="7">
    <source>
        <dbReference type="ARBA" id="ARBA00023136"/>
    </source>
</evidence>
<dbReference type="PANTHER" id="PTHR21716:SF53">
    <property type="entry name" value="PERMEASE PERM-RELATED"/>
    <property type="match status" value="1"/>
</dbReference>
<feature type="transmembrane region" description="Helical" evidence="8">
    <location>
        <begin position="279"/>
        <end position="302"/>
    </location>
</feature>
<dbReference type="InterPro" id="IPR002549">
    <property type="entry name" value="AI-2E-like"/>
</dbReference>
<evidence type="ECO:0000313" key="9">
    <source>
        <dbReference type="EMBL" id="OGD85699.1"/>
    </source>
</evidence>
<feature type="transmembrane region" description="Helical" evidence="8">
    <location>
        <begin position="247"/>
        <end position="272"/>
    </location>
</feature>
<evidence type="ECO:0008006" key="11">
    <source>
        <dbReference type="Google" id="ProtNLM"/>
    </source>
</evidence>
<evidence type="ECO:0000256" key="6">
    <source>
        <dbReference type="ARBA" id="ARBA00022989"/>
    </source>
</evidence>
<evidence type="ECO:0000256" key="4">
    <source>
        <dbReference type="ARBA" id="ARBA00022475"/>
    </source>
</evidence>
<dbReference type="PANTHER" id="PTHR21716">
    <property type="entry name" value="TRANSMEMBRANE PROTEIN"/>
    <property type="match status" value="1"/>
</dbReference>
<keyword evidence="6 8" id="KW-1133">Transmembrane helix</keyword>
<feature type="transmembrane region" description="Helical" evidence="8">
    <location>
        <begin position="12"/>
        <end position="30"/>
    </location>
</feature>
<feature type="transmembrane region" description="Helical" evidence="8">
    <location>
        <begin position="203"/>
        <end position="235"/>
    </location>
</feature>
<accession>A0A1F5G1H6</accession>
<proteinExistence type="inferred from homology"/>
<feature type="transmembrane region" description="Helical" evidence="8">
    <location>
        <begin position="66"/>
        <end position="87"/>
    </location>
</feature>
<evidence type="ECO:0000256" key="8">
    <source>
        <dbReference type="SAM" id="Phobius"/>
    </source>
</evidence>
<keyword evidence="7 8" id="KW-0472">Membrane</keyword>
<evidence type="ECO:0000256" key="5">
    <source>
        <dbReference type="ARBA" id="ARBA00022692"/>
    </source>
</evidence>
<evidence type="ECO:0000256" key="2">
    <source>
        <dbReference type="ARBA" id="ARBA00009773"/>
    </source>
</evidence>
<feature type="transmembrane region" description="Helical" evidence="8">
    <location>
        <begin position="36"/>
        <end position="54"/>
    </location>
</feature>
<evidence type="ECO:0000313" key="10">
    <source>
        <dbReference type="Proteomes" id="UP000176317"/>
    </source>
</evidence>
<reference evidence="9 10" key="1">
    <citation type="journal article" date="2016" name="Nat. Commun.">
        <title>Thousands of microbial genomes shed light on interconnected biogeochemical processes in an aquifer system.</title>
        <authorList>
            <person name="Anantharaman K."/>
            <person name="Brown C.T."/>
            <person name="Hug L.A."/>
            <person name="Sharon I."/>
            <person name="Castelle C.J."/>
            <person name="Probst A.J."/>
            <person name="Thomas B.C."/>
            <person name="Singh A."/>
            <person name="Wilkins M.J."/>
            <person name="Karaoz U."/>
            <person name="Brodie E.L."/>
            <person name="Williams K.H."/>
            <person name="Hubbard S.S."/>
            <person name="Banfield J.F."/>
        </authorList>
    </citation>
    <scope>NUCLEOTIDE SEQUENCE [LARGE SCALE GENOMIC DNA]</scope>
</reference>
<sequence>MAESPNPIKIEISHKTVIFTVAFLIGLWFLIQIREIIIVVFLSIIVVTALLKPVQWLTSKGIPRVISTIIVYVLVITLISAGIGLLIPPLTKQWQDLQIDLPQIIATINNFFIFNDIPVEDISKLIARHIENVSGDIVRVSTKVFSSILLFFTIFVLSFYLLLDWNKFIKLVASPFSGKQEKKVINLFINIEKGLGQWLRGQIALMLIVGILVYIGLTILGIPFAIPLAVIAGILEIIPIIGPTISSVPAILIGFTINPLLGIVVGILYIIIQQVESNFIAPVIMSKVAGIQPPIVIVALLIGSKIAGVGGAVLAIPLIVFIKIIVNELLLKEEKVHEVSQD</sequence>
<name>A0A1F5G1H6_9BACT</name>